<comment type="cofactor">
    <cofactor evidence="1">
        <name>FMN</name>
        <dbReference type="ChEBI" id="CHEBI:58210"/>
    </cofactor>
</comment>
<name>A0AAF0E043_9BASI</name>
<dbReference type="HAMAP" id="MF_01629">
    <property type="entry name" value="PdxH"/>
    <property type="match status" value="1"/>
</dbReference>
<dbReference type="GO" id="GO:0004733">
    <property type="term" value="F:pyridoxamine phosphate oxidase activity"/>
    <property type="evidence" value="ECO:0007669"/>
    <property type="project" value="UniProtKB-EC"/>
</dbReference>
<dbReference type="InterPro" id="IPR000659">
    <property type="entry name" value="Pyridox_Oxase"/>
</dbReference>
<dbReference type="PIRSF" id="PIRSF000190">
    <property type="entry name" value="Pyd_amn-ph_oxd"/>
    <property type="match status" value="1"/>
</dbReference>
<evidence type="ECO:0000256" key="5">
    <source>
        <dbReference type="ARBA" id="ARBA00022630"/>
    </source>
</evidence>
<evidence type="ECO:0000256" key="1">
    <source>
        <dbReference type="ARBA" id="ARBA00001917"/>
    </source>
</evidence>
<dbReference type="NCBIfam" id="NF004231">
    <property type="entry name" value="PRK05679.1"/>
    <property type="match status" value="1"/>
</dbReference>
<sequence>MTNGMNESELESTPMTMFTKWLQQAIKAGVPEPEAMTLSTVAVPDAPAPASESSALDKSAWRTGAPRPSARVVLLKRADEHGFQFFSNYESRKGDELAANPWCSLTFYWAKMHRSVRVCGRAERLSQAESQDYFDSRPLGSRIGAWASPQSQVIESREVLSKRLSDYEKRFEVPPAAVVESKVPFDKQIPVPPHWGGYRVIPDEVEFWIGRASRLHDRFRYVRDPHSSAALSDANSWTIERLAP</sequence>
<organism evidence="10 11">
    <name type="scientific">Malassezia obtusa</name>
    <dbReference type="NCBI Taxonomy" id="76774"/>
    <lineage>
        <taxon>Eukaryota</taxon>
        <taxon>Fungi</taxon>
        <taxon>Dikarya</taxon>
        <taxon>Basidiomycota</taxon>
        <taxon>Ustilaginomycotina</taxon>
        <taxon>Malasseziomycetes</taxon>
        <taxon>Malasseziales</taxon>
        <taxon>Malasseziaceae</taxon>
        <taxon>Malassezia</taxon>
    </lineage>
</organism>
<evidence type="ECO:0000259" key="8">
    <source>
        <dbReference type="Pfam" id="PF01243"/>
    </source>
</evidence>
<evidence type="ECO:0000256" key="6">
    <source>
        <dbReference type="ARBA" id="ARBA00022643"/>
    </source>
</evidence>
<evidence type="ECO:0000313" key="10">
    <source>
        <dbReference type="EMBL" id="WFD02831.1"/>
    </source>
</evidence>
<proteinExistence type="inferred from homology"/>
<accession>A0AAF0E043</accession>
<evidence type="ECO:0000256" key="7">
    <source>
        <dbReference type="ARBA" id="ARBA00023002"/>
    </source>
</evidence>
<dbReference type="PANTHER" id="PTHR10851:SF0">
    <property type="entry name" value="PYRIDOXINE-5'-PHOSPHATE OXIDASE"/>
    <property type="match status" value="1"/>
</dbReference>
<evidence type="ECO:0000313" key="11">
    <source>
        <dbReference type="Proteomes" id="UP001214603"/>
    </source>
</evidence>
<dbReference type="NCBIfam" id="TIGR00558">
    <property type="entry name" value="pdxH"/>
    <property type="match status" value="1"/>
</dbReference>
<comment type="pathway">
    <text evidence="3">Cofactor metabolism; pyridoxal 5'-phosphate salvage; pyridoxal 5'-phosphate from pyridoxine 5'-phosphate: step 1/1.</text>
</comment>
<evidence type="ECO:0000259" key="9">
    <source>
        <dbReference type="Pfam" id="PF10590"/>
    </source>
</evidence>
<dbReference type="Proteomes" id="UP001214603">
    <property type="component" value="Chromosome 2"/>
</dbReference>
<dbReference type="GO" id="GO:0010181">
    <property type="term" value="F:FMN binding"/>
    <property type="evidence" value="ECO:0007669"/>
    <property type="project" value="InterPro"/>
</dbReference>
<dbReference type="GO" id="GO:0008615">
    <property type="term" value="P:pyridoxine biosynthetic process"/>
    <property type="evidence" value="ECO:0007669"/>
    <property type="project" value="InterPro"/>
</dbReference>
<dbReference type="EMBL" id="CP119935">
    <property type="protein sequence ID" value="WFD02831.1"/>
    <property type="molecule type" value="Genomic_DNA"/>
</dbReference>
<dbReference type="InterPro" id="IPR011576">
    <property type="entry name" value="Pyridox_Oxase_N"/>
</dbReference>
<dbReference type="InterPro" id="IPR019576">
    <property type="entry name" value="Pyridoxamine_oxidase_dimer_C"/>
</dbReference>
<dbReference type="SUPFAM" id="SSF50475">
    <property type="entry name" value="FMN-binding split barrel"/>
    <property type="match status" value="1"/>
</dbReference>
<evidence type="ECO:0000256" key="4">
    <source>
        <dbReference type="ARBA" id="ARBA00012801"/>
    </source>
</evidence>
<feature type="domain" description="Pyridoxine 5'-phosphate oxidase dimerisation C-terminal" evidence="9">
    <location>
        <begin position="195"/>
        <end position="244"/>
    </location>
</feature>
<reference evidence="10" key="1">
    <citation type="submission" date="2023-03" db="EMBL/GenBank/DDBJ databases">
        <title>Mating type loci evolution in Malassezia.</title>
        <authorList>
            <person name="Coelho M.A."/>
        </authorList>
    </citation>
    <scope>NUCLEOTIDE SEQUENCE</scope>
    <source>
        <strain evidence="10">CBS 7876</strain>
    </source>
</reference>
<keyword evidence="5" id="KW-0285">Flavoprotein</keyword>
<protein>
    <recommendedName>
        <fullName evidence="4">pyridoxal 5'-phosphate synthase</fullName>
        <ecNumber evidence="4">1.4.3.5</ecNumber>
    </recommendedName>
</protein>
<keyword evidence="7 10" id="KW-0560">Oxidoreductase</keyword>
<gene>
    <name evidence="10" type="primary">PDX3</name>
    <name evidence="10" type="ORF">MOBT1_001516</name>
</gene>
<dbReference type="EC" id="1.4.3.5" evidence="4"/>
<evidence type="ECO:0000256" key="2">
    <source>
        <dbReference type="ARBA" id="ARBA00004738"/>
    </source>
</evidence>
<comment type="pathway">
    <text evidence="2">Cofactor metabolism; pyridoxal 5'-phosphate salvage; pyridoxal 5'-phosphate from pyridoxamine 5'-phosphate: step 1/1.</text>
</comment>
<dbReference type="Gene3D" id="2.30.110.10">
    <property type="entry name" value="Electron Transport, Fmn-binding Protein, Chain A"/>
    <property type="match status" value="1"/>
</dbReference>
<dbReference type="Pfam" id="PF10590">
    <property type="entry name" value="PNP_phzG_C"/>
    <property type="match status" value="1"/>
</dbReference>
<dbReference type="PANTHER" id="PTHR10851">
    <property type="entry name" value="PYRIDOXINE-5-PHOSPHATE OXIDASE"/>
    <property type="match status" value="1"/>
</dbReference>
<evidence type="ECO:0000256" key="3">
    <source>
        <dbReference type="ARBA" id="ARBA00005037"/>
    </source>
</evidence>
<feature type="domain" description="Pyridoxamine 5'-phosphate oxidase N-terminal" evidence="8">
    <location>
        <begin position="22"/>
        <end position="164"/>
    </location>
</feature>
<keyword evidence="11" id="KW-1185">Reference proteome</keyword>
<dbReference type="AlphaFoldDB" id="A0AAF0E043"/>
<dbReference type="Pfam" id="PF01243">
    <property type="entry name" value="PNPOx_N"/>
    <property type="match status" value="1"/>
</dbReference>
<dbReference type="InterPro" id="IPR012349">
    <property type="entry name" value="Split_barrel_FMN-bd"/>
</dbReference>
<keyword evidence="6" id="KW-0288">FMN</keyword>